<dbReference type="STRING" id="1054147.F4PSH8"/>
<evidence type="ECO:0000256" key="2">
    <source>
        <dbReference type="ARBA" id="ARBA00004906"/>
    </source>
</evidence>
<evidence type="ECO:0000313" key="11">
    <source>
        <dbReference type="EMBL" id="EGG21508.1"/>
    </source>
</evidence>
<dbReference type="GeneID" id="14872997"/>
<dbReference type="Gene3D" id="3.10.110.10">
    <property type="entry name" value="Ubiquitin Conjugating Enzyme"/>
    <property type="match status" value="1"/>
</dbReference>
<dbReference type="KEGG" id="dfa:DFA_01394"/>
<name>F4PSH8_CACFS</name>
<reference evidence="12" key="1">
    <citation type="journal article" date="2011" name="Genome Res.">
        <title>Phylogeny-wide analysis of social amoeba genomes highlights ancient origins for complex intercellular communication.</title>
        <authorList>
            <person name="Heidel A.J."/>
            <person name="Lawal H.M."/>
            <person name="Felder M."/>
            <person name="Schilde C."/>
            <person name="Helps N.R."/>
            <person name="Tunggal B."/>
            <person name="Rivero F."/>
            <person name="John U."/>
            <person name="Schleicher M."/>
            <person name="Eichinger L."/>
            <person name="Platzer M."/>
            <person name="Noegel A.A."/>
            <person name="Schaap P."/>
            <person name="Gloeckner G."/>
        </authorList>
    </citation>
    <scope>NUCLEOTIDE SEQUENCE [LARGE SCALE GENOMIC DNA]</scope>
    <source>
        <strain evidence="12">SH3</strain>
    </source>
</reference>
<dbReference type="InterPro" id="IPR016135">
    <property type="entry name" value="UBQ-conjugating_enzyme/RWD"/>
</dbReference>
<dbReference type="PROSITE" id="PS50127">
    <property type="entry name" value="UBC_2"/>
    <property type="match status" value="1"/>
</dbReference>
<evidence type="ECO:0000256" key="8">
    <source>
        <dbReference type="RuleBase" id="RU362109"/>
    </source>
</evidence>
<keyword evidence="3" id="KW-0808">Transferase</keyword>
<dbReference type="FunFam" id="3.10.110.10:FF:000101">
    <property type="entry name" value="Ubiquitin-conjugating enzyme E2 D2"/>
    <property type="match status" value="1"/>
</dbReference>
<feature type="compositionally biased region" description="Basic and acidic residues" evidence="9">
    <location>
        <begin position="135"/>
        <end position="144"/>
    </location>
</feature>
<feature type="active site" description="Glycyl thioester intermediate" evidence="7">
    <location>
        <position position="90"/>
    </location>
</feature>
<dbReference type="InterPro" id="IPR000608">
    <property type="entry name" value="UBC"/>
</dbReference>
<dbReference type="RefSeq" id="XP_004359358.1">
    <property type="nucleotide sequence ID" value="XM_004359301.1"/>
</dbReference>
<protein>
    <submittedName>
        <fullName evidence="11">Ubiquitin-conjugating enzyme E2-23 kDa</fullName>
    </submittedName>
</protein>
<comment type="pathway">
    <text evidence="2">Protein modification; protein ubiquitination.</text>
</comment>
<proteinExistence type="inferred from homology"/>
<comment type="similarity">
    <text evidence="8">Belongs to the ubiquitin-conjugating enzyme family.</text>
</comment>
<keyword evidence="6 8" id="KW-0067">ATP-binding</keyword>
<dbReference type="SMART" id="SM00212">
    <property type="entry name" value="UBCc"/>
    <property type="match status" value="1"/>
</dbReference>
<dbReference type="Pfam" id="PF00179">
    <property type="entry name" value="UQ_con"/>
    <property type="match status" value="1"/>
</dbReference>
<dbReference type="GO" id="GO:0061631">
    <property type="term" value="F:ubiquitin conjugating enzyme activity"/>
    <property type="evidence" value="ECO:0007669"/>
    <property type="project" value="UniProtKB-EC"/>
</dbReference>
<dbReference type="EMBL" id="GL883010">
    <property type="protein sequence ID" value="EGG21508.1"/>
    <property type="molecule type" value="Genomic_DNA"/>
</dbReference>
<keyword evidence="4 8" id="KW-0547">Nucleotide-binding</keyword>
<accession>F4PSH8</accession>
<evidence type="ECO:0000313" key="12">
    <source>
        <dbReference type="Proteomes" id="UP000007797"/>
    </source>
</evidence>
<dbReference type="Proteomes" id="UP000007797">
    <property type="component" value="Unassembled WGS sequence"/>
</dbReference>
<dbReference type="AlphaFoldDB" id="F4PSH8"/>
<sequence length="183" mass="20760">MGERSGATKRIQKELSDITLDPPPNISAGPLGDNLYEWMSTILGPEGTPYQGGVFFLHITFPTDYPFKPPKIQFKTKIYHCNINSNGDICLDILKNNWSPVLTVAKIDRYKPTTTTPTTTTIDNKIVLSTHHHHTEQGRTRQELNKQTTYSSSSSAKQTVQYTTHRDPSILLILLQWLIHHMD</sequence>
<evidence type="ECO:0000256" key="6">
    <source>
        <dbReference type="ARBA" id="ARBA00022840"/>
    </source>
</evidence>
<feature type="compositionally biased region" description="Polar residues" evidence="9">
    <location>
        <begin position="145"/>
        <end position="161"/>
    </location>
</feature>
<evidence type="ECO:0000256" key="3">
    <source>
        <dbReference type="ARBA" id="ARBA00022679"/>
    </source>
</evidence>
<evidence type="ECO:0000256" key="7">
    <source>
        <dbReference type="PROSITE-ProRule" id="PRU10133"/>
    </source>
</evidence>
<evidence type="ECO:0000259" key="10">
    <source>
        <dbReference type="PROSITE" id="PS50127"/>
    </source>
</evidence>
<dbReference type="OrthoDB" id="7851174at2759"/>
<evidence type="ECO:0000256" key="4">
    <source>
        <dbReference type="ARBA" id="ARBA00022741"/>
    </source>
</evidence>
<organism evidence="11 12">
    <name type="scientific">Cavenderia fasciculata</name>
    <name type="common">Slime mold</name>
    <name type="synonym">Dictyostelium fasciculatum</name>
    <dbReference type="NCBI Taxonomy" id="261658"/>
    <lineage>
        <taxon>Eukaryota</taxon>
        <taxon>Amoebozoa</taxon>
        <taxon>Evosea</taxon>
        <taxon>Eumycetozoa</taxon>
        <taxon>Dictyostelia</taxon>
        <taxon>Acytosteliales</taxon>
        <taxon>Cavenderiaceae</taxon>
        <taxon>Cavenderia</taxon>
    </lineage>
</organism>
<feature type="region of interest" description="Disordered" evidence="9">
    <location>
        <begin position="132"/>
        <end position="161"/>
    </location>
</feature>
<dbReference type="GO" id="GO:0005524">
    <property type="term" value="F:ATP binding"/>
    <property type="evidence" value="ECO:0007669"/>
    <property type="project" value="UniProtKB-UniRule"/>
</dbReference>
<keyword evidence="5 8" id="KW-0833">Ubl conjugation pathway</keyword>
<keyword evidence="12" id="KW-1185">Reference proteome</keyword>
<dbReference type="PANTHER" id="PTHR24068">
    <property type="entry name" value="UBIQUITIN-CONJUGATING ENZYME E2"/>
    <property type="match status" value="1"/>
</dbReference>
<evidence type="ECO:0000256" key="1">
    <source>
        <dbReference type="ARBA" id="ARBA00000485"/>
    </source>
</evidence>
<feature type="domain" description="UBC core" evidence="10">
    <location>
        <begin position="6"/>
        <end position="153"/>
    </location>
</feature>
<evidence type="ECO:0000256" key="9">
    <source>
        <dbReference type="SAM" id="MobiDB-lite"/>
    </source>
</evidence>
<evidence type="ECO:0000256" key="5">
    <source>
        <dbReference type="ARBA" id="ARBA00022786"/>
    </source>
</evidence>
<comment type="catalytic activity">
    <reaction evidence="1">
        <text>S-ubiquitinyl-[E1 ubiquitin-activating enzyme]-L-cysteine + [E2 ubiquitin-conjugating enzyme]-L-cysteine = [E1 ubiquitin-activating enzyme]-L-cysteine + S-ubiquitinyl-[E2 ubiquitin-conjugating enzyme]-L-cysteine.</text>
        <dbReference type="EC" id="2.3.2.23"/>
    </reaction>
</comment>
<dbReference type="PROSITE" id="PS00183">
    <property type="entry name" value="UBC_1"/>
    <property type="match status" value="1"/>
</dbReference>
<dbReference type="InterPro" id="IPR023313">
    <property type="entry name" value="UBQ-conjugating_AS"/>
</dbReference>
<gene>
    <name evidence="11" type="ORF">DFA_01394</name>
</gene>
<dbReference type="SUPFAM" id="SSF54495">
    <property type="entry name" value="UBC-like"/>
    <property type="match status" value="1"/>
</dbReference>